<feature type="region of interest" description="Disordered" evidence="1">
    <location>
        <begin position="64"/>
        <end position="88"/>
    </location>
</feature>
<protein>
    <submittedName>
        <fullName evidence="2">Uncharacterized protein</fullName>
    </submittedName>
</protein>
<feature type="region of interest" description="Disordered" evidence="1">
    <location>
        <begin position="155"/>
        <end position="209"/>
    </location>
</feature>
<dbReference type="AlphaFoldDB" id="A0A0C3BF67"/>
<organism evidence="2 3">
    <name type="scientific">Serendipita vermifera MAFF 305830</name>
    <dbReference type="NCBI Taxonomy" id="933852"/>
    <lineage>
        <taxon>Eukaryota</taxon>
        <taxon>Fungi</taxon>
        <taxon>Dikarya</taxon>
        <taxon>Basidiomycota</taxon>
        <taxon>Agaricomycotina</taxon>
        <taxon>Agaricomycetes</taxon>
        <taxon>Sebacinales</taxon>
        <taxon>Serendipitaceae</taxon>
        <taxon>Serendipita</taxon>
    </lineage>
</organism>
<dbReference type="STRING" id="933852.A0A0C3BF67"/>
<feature type="compositionally biased region" description="Polar residues" evidence="1">
    <location>
        <begin position="163"/>
        <end position="174"/>
    </location>
</feature>
<evidence type="ECO:0000313" key="2">
    <source>
        <dbReference type="EMBL" id="KIM30784.1"/>
    </source>
</evidence>
<evidence type="ECO:0000256" key="1">
    <source>
        <dbReference type="SAM" id="MobiDB-lite"/>
    </source>
</evidence>
<evidence type="ECO:0000313" key="3">
    <source>
        <dbReference type="Proteomes" id="UP000054097"/>
    </source>
</evidence>
<dbReference type="HOGENOM" id="CLU_049346_0_0_1"/>
<dbReference type="EMBL" id="KN824283">
    <property type="protein sequence ID" value="KIM30784.1"/>
    <property type="molecule type" value="Genomic_DNA"/>
</dbReference>
<gene>
    <name evidence="2" type="ORF">M408DRAFT_327762</name>
</gene>
<proteinExistence type="predicted"/>
<feature type="compositionally biased region" description="Acidic residues" evidence="1">
    <location>
        <begin position="316"/>
        <end position="328"/>
    </location>
</feature>
<dbReference type="OrthoDB" id="2565191at2759"/>
<feature type="region of interest" description="Disordered" evidence="1">
    <location>
        <begin position="268"/>
        <end position="328"/>
    </location>
</feature>
<sequence>MHPQRQRITLHDLTALRVGINGERVQAPMPRSRKQASATRIDERGNAVVARPFLKPRKRRLDLEDERTNVADGEADNGEEDDRAQKRRRRDHYIPDLLPFLHHSNIASHSGDDERRVENLPSSDLLKVVHHFASCYYDERGLLTAAARPARVARRAKEKGTPKSHSPAQINENDGNPEAGSMYTEEDTQADDWVSKGSPTRPGRSMAAIPESTRLKDMYKSFDGSTLLLIGMLLQSHIESQINRPPPLSLEWEETLQMEKRRLERRLAHGRGHTRPQPEGEVSKLAAGKAESSENEDESEDESTDDEESSGSSLDNDAERDSDEDTSA</sequence>
<feature type="compositionally biased region" description="Acidic residues" evidence="1">
    <location>
        <begin position="73"/>
        <end position="82"/>
    </location>
</feature>
<keyword evidence="3" id="KW-1185">Reference proteome</keyword>
<feature type="region of interest" description="Disordered" evidence="1">
    <location>
        <begin position="21"/>
        <end position="44"/>
    </location>
</feature>
<accession>A0A0C3BF67</accession>
<name>A0A0C3BF67_SERVB</name>
<reference evidence="3" key="2">
    <citation type="submission" date="2015-01" db="EMBL/GenBank/DDBJ databases">
        <title>Evolutionary Origins and Diversification of the Mycorrhizal Mutualists.</title>
        <authorList>
            <consortium name="DOE Joint Genome Institute"/>
            <consortium name="Mycorrhizal Genomics Consortium"/>
            <person name="Kohler A."/>
            <person name="Kuo A."/>
            <person name="Nagy L.G."/>
            <person name="Floudas D."/>
            <person name="Copeland A."/>
            <person name="Barry K.W."/>
            <person name="Cichocki N."/>
            <person name="Veneault-Fourrey C."/>
            <person name="LaButti K."/>
            <person name="Lindquist E.A."/>
            <person name="Lipzen A."/>
            <person name="Lundell T."/>
            <person name="Morin E."/>
            <person name="Murat C."/>
            <person name="Riley R."/>
            <person name="Ohm R."/>
            <person name="Sun H."/>
            <person name="Tunlid A."/>
            <person name="Henrissat B."/>
            <person name="Grigoriev I.V."/>
            <person name="Hibbett D.S."/>
            <person name="Martin F."/>
        </authorList>
    </citation>
    <scope>NUCLEOTIDE SEQUENCE [LARGE SCALE GENOMIC DNA]</scope>
    <source>
        <strain evidence="3">MAFF 305830</strain>
    </source>
</reference>
<reference evidence="2 3" key="1">
    <citation type="submission" date="2014-04" db="EMBL/GenBank/DDBJ databases">
        <authorList>
            <consortium name="DOE Joint Genome Institute"/>
            <person name="Kuo A."/>
            <person name="Zuccaro A."/>
            <person name="Kohler A."/>
            <person name="Nagy L.G."/>
            <person name="Floudas D."/>
            <person name="Copeland A."/>
            <person name="Barry K.W."/>
            <person name="Cichocki N."/>
            <person name="Veneault-Fourrey C."/>
            <person name="LaButti K."/>
            <person name="Lindquist E.A."/>
            <person name="Lipzen A."/>
            <person name="Lundell T."/>
            <person name="Morin E."/>
            <person name="Murat C."/>
            <person name="Sun H."/>
            <person name="Tunlid A."/>
            <person name="Henrissat B."/>
            <person name="Grigoriev I.V."/>
            <person name="Hibbett D.S."/>
            <person name="Martin F."/>
            <person name="Nordberg H.P."/>
            <person name="Cantor M.N."/>
            <person name="Hua S.X."/>
        </authorList>
    </citation>
    <scope>NUCLEOTIDE SEQUENCE [LARGE SCALE GENOMIC DNA]</scope>
    <source>
        <strain evidence="2 3">MAFF 305830</strain>
    </source>
</reference>
<dbReference type="Proteomes" id="UP000054097">
    <property type="component" value="Unassembled WGS sequence"/>
</dbReference>
<feature type="compositionally biased region" description="Acidic residues" evidence="1">
    <location>
        <begin position="293"/>
        <end position="309"/>
    </location>
</feature>